<protein>
    <submittedName>
        <fullName evidence="1">2632_t:CDS:1</fullName>
    </submittedName>
</protein>
<comment type="caution">
    <text evidence="1">The sequence shown here is derived from an EMBL/GenBank/DDBJ whole genome shotgun (WGS) entry which is preliminary data.</text>
</comment>
<dbReference type="AlphaFoldDB" id="A0A9W4WSP4"/>
<keyword evidence="2" id="KW-1185">Reference proteome</keyword>
<name>A0A9W4WSP4_9GLOM</name>
<evidence type="ECO:0000313" key="1">
    <source>
        <dbReference type="EMBL" id="CAI2175784.1"/>
    </source>
</evidence>
<accession>A0A9W4WSP4</accession>
<organism evidence="1 2">
    <name type="scientific">Funneliformis geosporum</name>
    <dbReference type="NCBI Taxonomy" id="1117311"/>
    <lineage>
        <taxon>Eukaryota</taxon>
        <taxon>Fungi</taxon>
        <taxon>Fungi incertae sedis</taxon>
        <taxon>Mucoromycota</taxon>
        <taxon>Glomeromycotina</taxon>
        <taxon>Glomeromycetes</taxon>
        <taxon>Glomerales</taxon>
        <taxon>Glomeraceae</taxon>
        <taxon>Funneliformis</taxon>
    </lineage>
</organism>
<evidence type="ECO:0000313" key="2">
    <source>
        <dbReference type="Proteomes" id="UP001153678"/>
    </source>
</evidence>
<dbReference type="Proteomes" id="UP001153678">
    <property type="component" value="Unassembled WGS sequence"/>
</dbReference>
<dbReference type="EMBL" id="CAMKVN010001411">
    <property type="protein sequence ID" value="CAI2175784.1"/>
    <property type="molecule type" value="Genomic_DNA"/>
</dbReference>
<gene>
    <name evidence="1" type="ORF">FWILDA_LOCUS7265</name>
</gene>
<proteinExistence type="predicted"/>
<sequence>MTLCAIGISSFGISNQTRNNHTKTISISSVDFPNSDGIWRVSIPTSDSVKFEQIKSPEGDLLTTVKSSQEVLVSRKRDWIF</sequence>
<reference evidence="1" key="1">
    <citation type="submission" date="2022-08" db="EMBL/GenBank/DDBJ databases">
        <authorList>
            <person name="Kallberg Y."/>
            <person name="Tangrot J."/>
            <person name="Rosling A."/>
        </authorList>
    </citation>
    <scope>NUCLEOTIDE SEQUENCE</scope>
    <source>
        <strain evidence="1">Wild A</strain>
    </source>
</reference>